<comment type="caution">
    <text evidence="1">The sequence shown here is derived from an EMBL/GenBank/DDBJ whole genome shotgun (WGS) entry which is preliminary data.</text>
</comment>
<dbReference type="AlphaFoldDB" id="A0A9P7JIA7"/>
<keyword evidence="2" id="KW-1185">Reference proteome</keyword>
<evidence type="ECO:0000313" key="1">
    <source>
        <dbReference type="EMBL" id="KAG1824664.1"/>
    </source>
</evidence>
<protein>
    <submittedName>
        <fullName evidence="1">Uncharacterized protein</fullName>
    </submittedName>
</protein>
<reference evidence="1" key="1">
    <citation type="journal article" date="2020" name="New Phytol.">
        <title>Comparative genomics reveals dynamic genome evolution in host specialist ectomycorrhizal fungi.</title>
        <authorList>
            <person name="Lofgren L.A."/>
            <person name="Nguyen N.H."/>
            <person name="Vilgalys R."/>
            <person name="Ruytinx J."/>
            <person name="Liao H.L."/>
            <person name="Branco S."/>
            <person name="Kuo A."/>
            <person name="LaButti K."/>
            <person name="Lipzen A."/>
            <person name="Andreopoulos W."/>
            <person name="Pangilinan J."/>
            <person name="Riley R."/>
            <person name="Hundley H."/>
            <person name="Na H."/>
            <person name="Barry K."/>
            <person name="Grigoriev I.V."/>
            <person name="Stajich J.E."/>
            <person name="Kennedy P.G."/>
        </authorList>
    </citation>
    <scope>NUCLEOTIDE SEQUENCE</scope>
    <source>
        <strain evidence="1">MN1</strain>
    </source>
</reference>
<dbReference type="RefSeq" id="XP_041198381.1">
    <property type="nucleotide sequence ID" value="XM_041334423.1"/>
</dbReference>
<accession>A0A9P7JIA7</accession>
<gene>
    <name evidence="1" type="ORF">BJ212DRAFT_1321762</name>
</gene>
<name>A0A9P7JIA7_9AGAM</name>
<evidence type="ECO:0000313" key="2">
    <source>
        <dbReference type="Proteomes" id="UP000807769"/>
    </source>
</evidence>
<dbReference type="OrthoDB" id="3255261at2759"/>
<dbReference type="EMBL" id="JABBWG010000003">
    <property type="protein sequence ID" value="KAG1824664.1"/>
    <property type="molecule type" value="Genomic_DNA"/>
</dbReference>
<dbReference type="Proteomes" id="UP000807769">
    <property type="component" value="Unassembled WGS sequence"/>
</dbReference>
<sequence length="309" mass="34388">MPDVAASRKFIDLIRQASSKWANWDPPIEIKVGDYGKIDNETGELDTSLDNQGLKINLSDPSCQPQKGGLDDNMIMSSSGVKQGDFSAKPEVSLLNLASASVKAEFQFQEGKRGAVLVMHKPQQEYIPRGKVLTLVHKAIELHDKYLVTSTFKCPGYYIYLSNKSGERIALALTASVPIAAAAGVTAGGTASVDWWTDAQAAFLRKAVDKAGQYRYTPLYTLKHRQNSLLARLFRGEESEETEDDLWPDCATPWQPLDEDGAEDPAWEEVRQVLLTPNVLVHDLSFRTMKNLPPGPQWRAIFRLQEHDT</sequence>
<proteinExistence type="predicted"/>
<dbReference type="GeneID" id="64628440"/>
<organism evidence="1 2">
    <name type="scientific">Suillus subaureus</name>
    <dbReference type="NCBI Taxonomy" id="48587"/>
    <lineage>
        <taxon>Eukaryota</taxon>
        <taxon>Fungi</taxon>
        <taxon>Dikarya</taxon>
        <taxon>Basidiomycota</taxon>
        <taxon>Agaricomycotina</taxon>
        <taxon>Agaricomycetes</taxon>
        <taxon>Agaricomycetidae</taxon>
        <taxon>Boletales</taxon>
        <taxon>Suillineae</taxon>
        <taxon>Suillaceae</taxon>
        <taxon>Suillus</taxon>
    </lineage>
</organism>